<keyword evidence="1" id="KW-0472">Membrane</keyword>
<organism evidence="2">
    <name type="scientific">marine sediment metagenome</name>
    <dbReference type="NCBI Taxonomy" id="412755"/>
    <lineage>
        <taxon>unclassified sequences</taxon>
        <taxon>metagenomes</taxon>
        <taxon>ecological metagenomes</taxon>
    </lineage>
</organism>
<dbReference type="EMBL" id="BARS01038858">
    <property type="protein sequence ID" value="GAG14230.1"/>
    <property type="molecule type" value="Genomic_DNA"/>
</dbReference>
<feature type="transmembrane region" description="Helical" evidence="1">
    <location>
        <begin position="55"/>
        <end position="76"/>
    </location>
</feature>
<keyword evidence="1" id="KW-1133">Transmembrane helix</keyword>
<gene>
    <name evidence="2" type="ORF">S01H1_59418</name>
</gene>
<dbReference type="AlphaFoldDB" id="X0V7V7"/>
<proteinExistence type="predicted"/>
<protein>
    <submittedName>
        <fullName evidence="2">Uncharacterized protein</fullName>
    </submittedName>
</protein>
<evidence type="ECO:0000256" key="1">
    <source>
        <dbReference type="SAM" id="Phobius"/>
    </source>
</evidence>
<sequence length="79" mass="8428">MAMRLRSFQIATLAAYAVALSVWSGNIMLGGGGHWLAGAVPVVGWLRTLAKLDLWSSGFTLMAALWVACVAAIVVLRRL</sequence>
<reference evidence="2" key="1">
    <citation type="journal article" date="2014" name="Front. Microbiol.">
        <title>High frequency of phylogenetically diverse reductive dehalogenase-homologous genes in deep subseafloor sedimentary metagenomes.</title>
        <authorList>
            <person name="Kawai M."/>
            <person name="Futagami T."/>
            <person name="Toyoda A."/>
            <person name="Takaki Y."/>
            <person name="Nishi S."/>
            <person name="Hori S."/>
            <person name="Arai W."/>
            <person name="Tsubouchi T."/>
            <person name="Morono Y."/>
            <person name="Uchiyama I."/>
            <person name="Ito T."/>
            <person name="Fujiyama A."/>
            <person name="Inagaki F."/>
            <person name="Takami H."/>
        </authorList>
    </citation>
    <scope>NUCLEOTIDE SEQUENCE</scope>
    <source>
        <strain evidence="2">Expedition CK06-06</strain>
    </source>
</reference>
<comment type="caution">
    <text evidence="2">The sequence shown here is derived from an EMBL/GenBank/DDBJ whole genome shotgun (WGS) entry which is preliminary data.</text>
</comment>
<keyword evidence="1" id="KW-0812">Transmembrane</keyword>
<accession>X0V7V7</accession>
<evidence type="ECO:0000313" key="2">
    <source>
        <dbReference type="EMBL" id="GAG14230.1"/>
    </source>
</evidence>
<name>X0V7V7_9ZZZZ</name>